<protein>
    <submittedName>
        <fullName evidence="1">Uncharacterized protein DUF4160</fullName>
    </submittedName>
</protein>
<name>A0A2T5UB71_9SPHN</name>
<dbReference type="EMBL" id="QAYE01000001">
    <property type="protein sequence ID" value="PTW48752.1"/>
    <property type="molecule type" value="Genomic_DNA"/>
</dbReference>
<dbReference type="Pfam" id="PF13711">
    <property type="entry name" value="DUF4160"/>
    <property type="match status" value="1"/>
</dbReference>
<dbReference type="AlphaFoldDB" id="A0A2T5UB71"/>
<accession>A0A2T5UB71</accession>
<comment type="caution">
    <text evidence="1">The sequence shown here is derived from an EMBL/GenBank/DDBJ whole genome shotgun (WGS) entry which is preliminary data.</text>
</comment>
<proteinExistence type="predicted"/>
<gene>
    <name evidence="1" type="ORF">C8J25_101250</name>
</gene>
<dbReference type="OrthoDB" id="122670at2"/>
<dbReference type="InterPro" id="IPR025427">
    <property type="entry name" value="DUF4160"/>
</dbReference>
<evidence type="ECO:0000313" key="2">
    <source>
        <dbReference type="Proteomes" id="UP000244013"/>
    </source>
</evidence>
<dbReference type="Proteomes" id="UP000244013">
    <property type="component" value="Unassembled WGS sequence"/>
</dbReference>
<reference evidence="1 2" key="1">
    <citation type="submission" date="2018-04" db="EMBL/GenBank/DDBJ databases">
        <title>Genomic Encyclopedia of Type Strains, Phase III (KMG-III): the genomes of soil and plant-associated and newly described type strains.</title>
        <authorList>
            <person name="Whitman W."/>
        </authorList>
    </citation>
    <scope>NUCLEOTIDE SEQUENCE [LARGE SCALE GENOMIC DNA]</scope>
    <source>
        <strain evidence="1 2">MA-olki</strain>
    </source>
</reference>
<evidence type="ECO:0000313" key="1">
    <source>
        <dbReference type="EMBL" id="PTW48752.1"/>
    </source>
</evidence>
<sequence>MPVIFSDRGFRFHFYSSEGDPREPMHVHVAKRGEGDAKFWLYPEVAMADNRGLDARTLRWLTEQISLRRPEIVSAWHEHFGTPDER</sequence>
<dbReference type="RefSeq" id="WP_107951924.1">
    <property type="nucleotide sequence ID" value="NZ_JAPZPQ010000003.1"/>
</dbReference>
<dbReference type="GeneID" id="91004350"/>
<organism evidence="1 2">
    <name type="scientific">Sphingomonas faeni</name>
    <dbReference type="NCBI Taxonomy" id="185950"/>
    <lineage>
        <taxon>Bacteria</taxon>
        <taxon>Pseudomonadati</taxon>
        <taxon>Pseudomonadota</taxon>
        <taxon>Alphaproteobacteria</taxon>
        <taxon>Sphingomonadales</taxon>
        <taxon>Sphingomonadaceae</taxon>
        <taxon>Sphingomonas</taxon>
    </lineage>
</organism>